<dbReference type="Proteomes" id="UP001500124">
    <property type="component" value="Unassembled WGS sequence"/>
</dbReference>
<dbReference type="Gene3D" id="3.40.50.200">
    <property type="entry name" value="Peptidase S8/S53 domain"/>
    <property type="match status" value="1"/>
</dbReference>
<feature type="compositionally biased region" description="Low complexity" evidence="6">
    <location>
        <begin position="361"/>
        <end position="396"/>
    </location>
</feature>
<evidence type="ECO:0000256" key="2">
    <source>
        <dbReference type="ARBA" id="ARBA00022670"/>
    </source>
</evidence>
<keyword evidence="11" id="KW-1185">Reference proteome</keyword>
<dbReference type="Pfam" id="PF00082">
    <property type="entry name" value="Peptidase_S8"/>
    <property type="match status" value="1"/>
</dbReference>
<dbReference type="PANTHER" id="PTHR43806:SF11">
    <property type="entry name" value="CEREVISIN-RELATED"/>
    <property type="match status" value="1"/>
</dbReference>
<dbReference type="GO" id="GO:0006508">
    <property type="term" value="P:proteolysis"/>
    <property type="evidence" value="ECO:0007669"/>
    <property type="project" value="UniProtKB-KW"/>
</dbReference>
<keyword evidence="2 10" id="KW-0645">Protease</keyword>
<dbReference type="GO" id="GO:0008233">
    <property type="term" value="F:peptidase activity"/>
    <property type="evidence" value="ECO:0007669"/>
    <property type="project" value="UniProtKB-KW"/>
</dbReference>
<evidence type="ECO:0000256" key="5">
    <source>
        <dbReference type="PROSITE-ProRule" id="PRU01240"/>
    </source>
</evidence>
<comment type="caution">
    <text evidence="5">Lacks conserved residue(s) required for the propagation of feature annotation.</text>
</comment>
<keyword evidence="8" id="KW-0732">Signal</keyword>
<keyword evidence="7" id="KW-1133">Transmembrane helix</keyword>
<proteinExistence type="inferred from homology"/>
<feature type="transmembrane region" description="Helical" evidence="7">
    <location>
        <begin position="403"/>
        <end position="424"/>
    </location>
</feature>
<evidence type="ECO:0000256" key="4">
    <source>
        <dbReference type="ARBA" id="ARBA00022825"/>
    </source>
</evidence>
<evidence type="ECO:0000256" key="3">
    <source>
        <dbReference type="ARBA" id="ARBA00022801"/>
    </source>
</evidence>
<keyword evidence="3" id="KW-0378">Hydrolase</keyword>
<evidence type="ECO:0000256" key="1">
    <source>
        <dbReference type="ARBA" id="ARBA00011073"/>
    </source>
</evidence>
<organism evidence="10 11">
    <name type="scientific">Streptomyces similanensis</name>
    <dbReference type="NCBI Taxonomy" id="1274988"/>
    <lineage>
        <taxon>Bacteria</taxon>
        <taxon>Bacillati</taxon>
        <taxon>Actinomycetota</taxon>
        <taxon>Actinomycetes</taxon>
        <taxon>Kitasatosporales</taxon>
        <taxon>Streptomycetaceae</taxon>
        <taxon>Streptomyces</taxon>
    </lineage>
</organism>
<reference evidence="11" key="1">
    <citation type="journal article" date="2019" name="Int. J. Syst. Evol. Microbiol.">
        <title>The Global Catalogue of Microorganisms (GCM) 10K type strain sequencing project: providing services to taxonomists for standard genome sequencing and annotation.</title>
        <authorList>
            <consortium name="The Broad Institute Genomics Platform"/>
            <consortium name="The Broad Institute Genome Sequencing Center for Infectious Disease"/>
            <person name="Wu L."/>
            <person name="Ma J."/>
        </authorList>
    </citation>
    <scope>NUCLEOTIDE SEQUENCE [LARGE SCALE GENOMIC DNA]</scope>
    <source>
        <strain evidence="11">JCM 18410</strain>
    </source>
</reference>
<evidence type="ECO:0000313" key="10">
    <source>
        <dbReference type="EMBL" id="GAA5052036.1"/>
    </source>
</evidence>
<evidence type="ECO:0000313" key="11">
    <source>
        <dbReference type="Proteomes" id="UP001500124"/>
    </source>
</evidence>
<comment type="similarity">
    <text evidence="1 5">Belongs to the peptidase S8 family.</text>
</comment>
<name>A0ABP9K964_9ACTN</name>
<dbReference type="InterPro" id="IPR050131">
    <property type="entry name" value="Peptidase_S8_subtilisin-like"/>
</dbReference>
<dbReference type="EMBL" id="BAABKC010000029">
    <property type="protein sequence ID" value="GAA5052036.1"/>
    <property type="molecule type" value="Genomic_DNA"/>
</dbReference>
<keyword evidence="7" id="KW-0812">Transmembrane</keyword>
<accession>A0ABP9K964</accession>
<evidence type="ECO:0000259" key="9">
    <source>
        <dbReference type="Pfam" id="PF00082"/>
    </source>
</evidence>
<dbReference type="InterPro" id="IPR036852">
    <property type="entry name" value="Peptidase_S8/S53_dom_sf"/>
</dbReference>
<gene>
    <name evidence="10" type="primary">mycP_2</name>
    <name evidence="10" type="ORF">GCM10023336_21200</name>
</gene>
<dbReference type="SUPFAM" id="SSF52743">
    <property type="entry name" value="Subtilisin-like"/>
    <property type="match status" value="1"/>
</dbReference>
<dbReference type="PROSITE" id="PS51892">
    <property type="entry name" value="SUBTILASE"/>
    <property type="match status" value="1"/>
</dbReference>
<sequence length="430" mass="43569">MKSGTSRRAEQAVLLRARGRRVRSVAAVVGALAAAGLGLAPSAAAADAQSQQWYLGPMQAEKMWKAGTGQGIKVAVIGSGVNPDTPSLRGQVLQGVDALVKDGLGKGSVTRTDDTTGQGTTAAELIAGTGKGGGLKGLAPGVKIIPIRVPPLKHDELPDPNYPLATAVKAAVDSGAKIIDFAVGNEYTIGTQIVGDVAFDYAVKKGVLMVAGTGDNRKDGNKTQYPAAYPHVVGVAAGDKNWEVSSTSQYGDYVDLAAPGEDLPRWCDATFQRYCADGGGTTAASALVSASAALVWSAHPDWTANQVLGSLIDTAGRTWPKDKPSKYGGYGSVRPRLVLENADYKAGPADADPLAAEDGESPAPEAPQAASASATSQAPQKTTTGGTSAAGSTAESPGDSNTLWIALGAAAAVVVVGGGGLAVVRARRAR</sequence>
<comment type="caution">
    <text evidence="10">The sequence shown here is derived from an EMBL/GenBank/DDBJ whole genome shotgun (WGS) entry which is preliminary data.</text>
</comment>
<dbReference type="PANTHER" id="PTHR43806">
    <property type="entry name" value="PEPTIDASE S8"/>
    <property type="match status" value="1"/>
</dbReference>
<keyword evidence="4" id="KW-0720">Serine protease</keyword>
<keyword evidence="7" id="KW-0472">Membrane</keyword>
<dbReference type="PRINTS" id="PR00723">
    <property type="entry name" value="SUBTILISIN"/>
</dbReference>
<dbReference type="InterPro" id="IPR000209">
    <property type="entry name" value="Peptidase_S8/S53_dom"/>
</dbReference>
<feature type="chain" id="PRO_5046771605" evidence="8">
    <location>
        <begin position="46"/>
        <end position="430"/>
    </location>
</feature>
<feature type="signal peptide" evidence="8">
    <location>
        <begin position="1"/>
        <end position="45"/>
    </location>
</feature>
<feature type="region of interest" description="Disordered" evidence="6">
    <location>
        <begin position="348"/>
        <end position="398"/>
    </location>
</feature>
<dbReference type="InterPro" id="IPR015500">
    <property type="entry name" value="Peptidase_S8_subtilisin-rel"/>
</dbReference>
<feature type="domain" description="Peptidase S8/S53" evidence="9">
    <location>
        <begin position="69"/>
        <end position="330"/>
    </location>
</feature>
<evidence type="ECO:0000256" key="6">
    <source>
        <dbReference type="SAM" id="MobiDB-lite"/>
    </source>
</evidence>
<evidence type="ECO:0000256" key="8">
    <source>
        <dbReference type="SAM" id="SignalP"/>
    </source>
</evidence>
<evidence type="ECO:0000256" key="7">
    <source>
        <dbReference type="SAM" id="Phobius"/>
    </source>
</evidence>
<protein>
    <submittedName>
        <fullName evidence="10">Type VII secretion-associated serine protease mycosin</fullName>
    </submittedName>
</protein>